<keyword evidence="4" id="KW-1185">Reference proteome</keyword>
<accession>A0A8S0Q7G8</accession>
<name>A0A8S0Q7G8_OLEEU</name>
<sequence length="118" mass="12874">MALVTMLMVVSCESCDSAIFVEILPLNLELRPFGIDVINIVPGAIKSNIGNSASTSYSKMPEWKLYKQFDEAIRAKANLSPSLKSTPTQEFAEKTVNVVLKDNPPAWFSTGHLSTVIG</sequence>
<dbReference type="GO" id="GO:0005783">
    <property type="term" value="C:endoplasmic reticulum"/>
    <property type="evidence" value="ECO:0007669"/>
    <property type="project" value="TreeGrafter"/>
</dbReference>
<comment type="caution">
    <text evidence="3">The sequence shown here is derived from an EMBL/GenBank/DDBJ whole genome shotgun (WGS) entry which is preliminary data.</text>
</comment>
<comment type="similarity">
    <text evidence="1">Belongs to the short-chain dehydrogenases/reductases (SDR) family.</text>
</comment>
<proteinExistence type="inferred from homology"/>
<dbReference type="AlphaFoldDB" id="A0A8S0Q7G8"/>
<dbReference type="Proteomes" id="UP000594638">
    <property type="component" value="Unassembled WGS sequence"/>
</dbReference>
<dbReference type="SUPFAM" id="SSF51735">
    <property type="entry name" value="NAD(P)-binding Rossmann-fold domains"/>
    <property type="match status" value="1"/>
</dbReference>
<dbReference type="InterPro" id="IPR036291">
    <property type="entry name" value="NAD(P)-bd_dom_sf"/>
</dbReference>
<keyword evidence="2" id="KW-0560">Oxidoreductase</keyword>
<dbReference type="OrthoDB" id="2102561at2759"/>
<evidence type="ECO:0000313" key="3">
    <source>
        <dbReference type="EMBL" id="CAA2961860.1"/>
    </source>
</evidence>
<evidence type="ECO:0000256" key="2">
    <source>
        <dbReference type="ARBA" id="ARBA00023002"/>
    </source>
</evidence>
<dbReference type="PANTHER" id="PTHR44169">
    <property type="entry name" value="NADPH-DEPENDENT 1-ACYLDIHYDROXYACETONE PHOSPHATE REDUCTASE"/>
    <property type="match status" value="1"/>
</dbReference>
<dbReference type="Gramene" id="OE9A062101T1">
    <property type="protein sequence ID" value="OE9A062101C1"/>
    <property type="gene ID" value="OE9A062101"/>
</dbReference>
<dbReference type="PANTHER" id="PTHR44169:SF6">
    <property type="entry name" value="NADPH-DEPENDENT 1-ACYLDIHYDROXYACETONE PHOSPHATE REDUCTASE"/>
    <property type="match status" value="1"/>
</dbReference>
<organism evidence="3 4">
    <name type="scientific">Olea europaea subsp. europaea</name>
    <dbReference type="NCBI Taxonomy" id="158383"/>
    <lineage>
        <taxon>Eukaryota</taxon>
        <taxon>Viridiplantae</taxon>
        <taxon>Streptophyta</taxon>
        <taxon>Embryophyta</taxon>
        <taxon>Tracheophyta</taxon>
        <taxon>Spermatophyta</taxon>
        <taxon>Magnoliopsida</taxon>
        <taxon>eudicotyledons</taxon>
        <taxon>Gunneridae</taxon>
        <taxon>Pentapetalae</taxon>
        <taxon>asterids</taxon>
        <taxon>lamiids</taxon>
        <taxon>Lamiales</taxon>
        <taxon>Oleaceae</taxon>
        <taxon>Oleeae</taxon>
        <taxon>Olea</taxon>
    </lineage>
</organism>
<dbReference type="EMBL" id="CACTIH010000646">
    <property type="protein sequence ID" value="CAA2961860.1"/>
    <property type="molecule type" value="Genomic_DNA"/>
</dbReference>
<evidence type="ECO:0000313" key="4">
    <source>
        <dbReference type="Proteomes" id="UP000594638"/>
    </source>
</evidence>
<evidence type="ECO:0000256" key="1">
    <source>
        <dbReference type="ARBA" id="ARBA00006484"/>
    </source>
</evidence>
<protein>
    <submittedName>
        <fullName evidence="3">NADPH-dependent 1-acyldihydroxyacetone phosphate reductase-like</fullName>
    </submittedName>
</protein>
<gene>
    <name evidence="3" type="ORF">OLEA9_A062101</name>
</gene>
<reference evidence="3 4" key="1">
    <citation type="submission" date="2019-12" db="EMBL/GenBank/DDBJ databases">
        <authorList>
            <person name="Alioto T."/>
            <person name="Alioto T."/>
            <person name="Gomez Garrido J."/>
        </authorList>
    </citation>
    <scope>NUCLEOTIDE SEQUENCE [LARGE SCALE GENOMIC DNA]</scope>
</reference>
<dbReference type="GO" id="GO:0016491">
    <property type="term" value="F:oxidoreductase activity"/>
    <property type="evidence" value="ECO:0007669"/>
    <property type="project" value="UniProtKB-KW"/>
</dbReference>
<dbReference type="Gene3D" id="3.40.50.720">
    <property type="entry name" value="NAD(P)-binding Rossmann-like Domain"/>
    <property type="match status" value="1"/>
</dbReference>